<feature type="binding site" evidence="8">
    <location>
        <position position="115"/>
    </location>
    <ligand>
        <name>GTP</name>
        <dbReference type="ChEBI" id="CHEBI:37565"/>
    </ligand>
</feature>
<feature type="binding site" evidence="8">
    <location>
        <begin position="58"/>
        <end position="60"/>
    </location>
    <ligand>
        <name>GTP</name>
        <dbReference type="ChEBI" id="CHEBI:37565"/>
    </ligand>
</feature>
<dbReference type="InterPro" id="IPR025877">
    <property type="entry name" value="MobA-like_NTP_Trfase"/>
</dbReference>
<evidence type="ECO:0000256" key="2">
    <source>
        <dbReference type="ARBA" id="ARBA00022679"/>
    </source>
</evidence>
<dbReference type="HAMAP" id="MF_00316">
    <property type="entry name" value="MobA"/>
    <property type="match status" value="1"/>
</dbReference>
<keyword evidence="10" id="KW-0548">Nucleotidyltransferase</keyword>
<feature type="binding site" evidence="8">
    <location>
        <position position="144"/>
    </location>
    <ligand>
        <name>Mg(2+)</name>
        <dbReference type="ChEBI" id="CHEBI:18420"/>
    </ligand>
</feature>
<comment type="domain">
    <text evidence="8">The N-terminal domain determines nucleotide recognition and specific binding, while the C-terminal domain determines the specific binding to the target protein.</text>
</comment>
<evidence type="ECO:0000256" key="8">
    <source>
        <dbReference type="HAMAP-Rule" id="MF_00316"/>
    </source>
</evidence>
<keyword evidence="5 8" id="KW-0460">Magnesium</keyword>
<dbReference type="Pfam" id="PF12804">
    <property type="entry name" value="NTP_transf_3"/>
    <property type="match status" value="1"/>
</dbReference>
<dbReference type="GO" id="GO:0005737">
    <property type="term" value="C:cytoplasm"/>
    <property type="evidence" value="ECO:0007669"/>
    <property type="project" value="UniProtKB-SubCell"/>
</dbReference>
<dbReference type="RefSeq" id="WP_169503208.1">
    <property type="nucleotide sequence ID" value="NZ_JABBPN010000001.1"/>
</dbReference>
<evidence type="ECO:0000259" key="9">
    <source>
        <dbReference type="Pfam" id="PF12804"/>
    </source>
</evidence>
<evidence type="ECO:0000256" key="3">
    <source>
        <dbReference type="ARBA" id="ARBA00022723"/>
    </source>
</evidence>
<dbReference type="EC" id="2.7.7.77" evidence="8"/>
<feature type="binding site" evidence="8">
    <location>
        <position position="70"/>
    </location>
    <ligand>
        <name>GTP</name>
        <dbReference type="ChEBI" id="CHEBI:37565"/>
    </ligand>
</feature>
<keyword evidence="11" id="KW-1185">Reference proteome</keyword>
<keyword evidence="6 8" id="KW-0342">GTP-binding</keyword>
<dbReference type="AlphaFoldDB" id="A0A848M4D4"/>
<dbReference type="Proteomes" id="UP000565468">
    <property type="component" value="Unassembled WGS sequence"/>
</dbReference>
<comment type="function">
    <text evidence="8">Transfers a GMP moiety from GTP to Mo-molybdopterin (Mo-MPT) cofactor (Moco or molybdenum cofactor) to form Mo-molybdopterin guanine dinucleotide (Mo-MGD) cofactor.</text>
</comment>
<dbReference type="PANTHER" id="PTHR19136:SF81">
    <property type="entry name" value="MOLYBDENUM COFACTOR GUANYLYLTRANSFERASE"/>
    <property type="match status" value="1"/>
</dbReference>
<comment type="subcellular location">
    <subcellularLocation>
        <location evidence="8">Cytoplasm</location>
    </subcellularLocation>
</comment>
<dbReference type="GO" id="GO:0005525">
    <property type="term" value="F:GTP binding"/>
    <property type="evidence" value="ECO:0007669"/>
    <property type="project" value="UniProtKB-UniRule"/>
</dbReference>
<gene>
    <name evidence="8" type="primary">mobA</name>
    <name evidence="10" type="ORF">HII30_01815</name>
</gene>
<keyword evidence="2 8" id="KW-0808">Transferase</keyword>
<keyword evidence="3 8" id="KW-0479">Metal-binding</keyword>
<feature type="binding site" evidence="8">
    <location>
        <position position="144"/>
    </location>
    <ligand>
        <name>GTP</name>
        <dbReference type="ChEBI" id="CHEBI:37565"/>
    </ligand>
</feature>
<keyword evidence="1 8" id="KW-0963">Cytoplasm</keyword>
<organism evidence="10 11">
    <name type="scientific">Paenibacillus lemnae</name>
    <dbReference type="NCBI Taxonomy" id="1330551"/>
    <lineage>
        <taxon>Bacteria</taxon>
        <taxon>Bacillati</taxon>
        <taxon>Bacillota</taxon>
        <taxon>Bacilli</taxon>
        <taxon>Bacillales</taxon>
        <taxon>Paenibacillaceae</taxon>
        <taxon>Paenibacillus</taxon>
    </lineage>
</organism>
<dbReference type="EMBL" id="JABBPN010000001">
    <property type="protein sequence ID" value="NMO94524.1"/>
    <property type="molecule type" value="Genomic_DNA"/>
</dbReference>
<reference evidence="10 11" key="1">
    <citation type="submission" date="2020-04" db="EMBL/GenBank/DDBJ databases">
        <title>Paenibacillus algicola sp. nov., a novel marine bacterium producing alginate lyase.</title>
        <authorList>
            <person name="Huang H."/>
        </authorList>
    </citation>
    <scope>NUCLEOTIDE SEQUENCE [LARGE SCALE GENOMIC DNA]</scope>
    <source>
        <strain evidence="10 11">L7-75</strain>
    </source>
</reference>
<dbReference type="InterPro" id="IPR029044">
    <property type="entry name" value="Nucleotide-diphossugar_trans"/>
</dbReference>
<dbReference type="GO" id="GO:0046872">
    <property type="term" value="F:metal ion binding"/>
    <property type="evidence" value="ECO:0007669"/>
    <property type="project" value="UniProtKB-KW"/>
</dbReference>
<dbReference type="GO" id="GO:0061603">
    <property type="term" value="F:molybdenum cofactor guanylyltransferase activity"/>
    <property type="evidence" value="ECO:0007669"/>
    <property type="project" value="UniProtKB-EC"/>
</dbReference>
<proteinExistence type="inferred from homology"/>
<name>A0A848M4D4_PAELE</name>
<comment type="caution">
    <text evidence="8">Lacks conserved residue(s) required for the propagation of feature annotation.</text>
</comment>
<comment type="caution">
    <text evidence="10">The sequence shown here is derived from an EMBL/GenBank/DDBJ whole genome shotgun (WGS) entry which is preliminary data.</text>
</comment>
<evidence type="ECO:0000256" key="1">
    <source>
        <dbReference type="ARBA" id="ARBA00022490"/>
    </source>
</evidence>
<evidence type="ECO:0000256" key="5">
    <source>
        <dbReference type="ARBA" id="ARBA00022842"/>
    </source>
</evidence>
<evidence type="ECO:0000313" key="10">
    <source>
        <dbReference type="EMBL" id="NMO94524.1"/>
    </source>
</evidence>
<dbReference type="InterPro" id="IPR013482">
    <property type="entry name" value="Molybde_CF_guanTrfase"/>
</dbReference>
<feature type="domain" description="MobA-like NTP transferase" evidence="9">
    <location>
        <begin position="55"/>
        <end position="232"/>
    </location>
</feature>
<accession>A0A848M4D4</accession>
<dbReference type="PANTHER" id="PTHR19136">
    <property type="entry name" value="MOLYBDENUM COFACTOR GUANYLYLTRANSFERASE"/>
    <property type="match status" value="1"/>
</dbReference>
<protein>
    <recommendedName>
        <fullName evidence="8">Probable molybdenum cofactor guanylyltransferase</fullName>
        <shortName evidence="8">MoCo guanylyltransferase</shortName>
        <ecNumber evidence="8">2.7.7.77</ecNumber>
    </recommendedName>
    <alternativeName>
        <fullName evidence="8">GTP:molybdopterin guanylyltransferase</fullName>
    </alternativeName>
    <alternativeName>
        <fullName evidence="8">Mo-MPT guanylyltransferase</fullName>
    </alternativeName>
    <alternativeName>
        <fullName evidence="8">Molybdopterin guanylyltransferase</fullName>
    </alternativeName>
    <alternativeName>
        <fullName evidence="8">Molybdopterin-guanine dinucleotide synthase</fullName>
        <shortName evidence="8">MGD synthase</shortName>
    </alternativeName>
</protein>
<dbReference type="GO" id="GO:0006777">
    <property type="term" value="P:Mo-molybdopterin cofactor biosynthetic process"/>
    <property type="evidence" value="ECO:0007669"/>
    <property type="project" value="UniProtKB-KW"/>
</dbReference>
<sequence>MTEQKNIVHRGKSAEEITGIPKITSTPEITDALEITDTPEIAHTPEITDIPKITGILLAGGLSRRMGQNKALMPVGKRISIEQVLHALSPVCRNLLISANDPGRYAFLGMSVIPDVYPGKGPLAGIHACLRASATSWSLVAACDMPLVTADMAQDLVRLILEESVGTVQADVPDHEVIEQGEEERIGRVQAVIPVVEGRPQPLFALYHRSVMTSLEARLQLDELRLMDWLQELAVTYVPVEHLQAGAWGQGLFNMNRPQDYEEVIVKYRDNQP</sequence>
<comment type="cofactor">
    <cofactor evidence="8">
        <name>Mg(2+)</name>
        <dbReference type="ChEBI" id="CHEBI:18420"/>
    </cofactor>
</comment>
<keyword evidence="7 8" id="KW-0501">Molybdenum cofactor biosynthesis</keyword>
<comment type="similarity">
    <text evidence="8">Belongs to the MobA family.</text>
</comment>
<dbReference type="Gene3D" id="3.90.550.10">
    <property type="entry name" value="Spore Coat Polysaccharide Biosynthesis Protein SpsA, Chain A"/>
    <property type="match status" value="1"/>
</dbReference>
<dbReference type="CDD" id="cd02503">
    <property type="entry name" value="MobA"/>
    <property type="match status" value="1"/>
</dbReference>
<evidence type="ECO:0000256" key="6">
    <source>
        <dbReference type="ARBA" id="ARBA00023134"/>
    </source>
</evidence>
<dbReference type="SUPFAM" id="SSF53448">
    <property type="entry name" value="Nucleotide-diphospho-sugar transferases"/>
    <property type="match status" value="1"/>
</dbReference>
<evidence type="ECO:0000256" key="4">
    <source>
        <dbReference type="ARBA" id="ARBA00022741"/>
    </source>
</evidence>
<keyword evidence="4 8" id="KW-0547">Nucleotide-binding</keyword>
<evidence type="ECO:0000313" key="11">
    <source>
        <dbReference type="Proteomes" id="UP000565468"/>
    </source>
</evidence>
<comment type="catalytic activity">
    <reaction evidence="8">
        <text>Mo-molybdopterin + GTP + H(+) = Mo-molybdopterin guanine dinucleotide + diphosphate</text>
        <dbReference type="Rhea" id="RHEA:34243"/>
        <dbReference type="ChEBI" id="CHEBI:15378"/>
        <dbReference type="ChEBI" id="CHEBI:33019"/>
        <dbReference type="ChEBI" id="CHEBI:37565"/>
        <dbReference type="ChEBI" id="CHEBI:71302"/>
        <dbReference type="ChEBI" id="CHEBI:71310"/>
        <dbReference type="EC" id="2.7.7.77"/>
    </reaction>
</comment>
<evidence type="ECO:0000256" key="7">
    <source>
        <dbReference type="ARBA" id="ARBA00023150"/>
    </source>
</evidence>